<gene>
    <name evidence="4" type="ORF">NT6N_27670</name>
</gene>
<name>A0AAT9FPA0_9BACT</name>
<dbReference type="PROSITE" id="PS51352">
    <property type="entry name" value="THIOREDOXIN_2"/>
    <property type="match status" value="1"/>
</dbReference>
<dbReference type="Pfam" id="PF13899">
    <property type="entry name" value="Thioredoxin_7"/>
    <property type="match status" value="1"/>
</dbReference>
<dbReference type="KEGG" id="osu:NT6N_27670"/>
<accession>A0AAT9FPA0</accession>
<feature type="signal peptide" evidence="2">
    <location>
        <begin position="1"/>
        <end position="29"/>
    </location>
</feature>
<dbReference type="Gene3D" id="3.40.30.10">
    <property type="entry name" value="Glutaredoxin"/>
    <property type="match status" value="1"/>
</dbReference>
<sequence length="324" mass="36590">MNHLFSPVRKNGKLLVGLMVALMAGHASAQEKVETPSAVRDGWVTDFEAAKKTAEKEGKDLLLEFTRAKGCGWCIKLENEVLTQDAFKQQVPKNYVLVKLEYPRDQELPEALKKQNEKLLDFYHVRTFPLLVLCDANGRPYAGSSYKNSDAEGYLKHLAELHQRRIDRDQALAAAENLEGEEKARMLEKGLSQVSRYYHHHYRDVIDAIAKADPSDACGFIANIKVGEVKTNLGKLVRPFYEERKFDEIPAVVDGFIKENKIEGEALQVALLYKTQALYSSGKYDEVGKVADEVLAINDASRAARFAKMIKKRIERLSEKEGEE</sequence>
<evidence type="ECO:0000256" key="2">
    <source>
        <dbReference type="SAM" id="SignalP"/>
    </source>
</evidence>
<protein>
    <recommendedName>
        <fullName evidence="3">Thioredoxin domain-containing protein</fullName>
    </recommendedName>
</protein>
<dbReference type="AlphaFoldDB" id="A0AAT9FPA0"/>
<feature type="chain" id="PRO_5043580155" description="Thioredoxin domain-containing protein" evidence="2">
    <location>
        <begin position="30"/>
        <end position="324"/>
    </location>
</feature>
<feature type="domain" description="Thioredoxin" evidence="3">
    <location>
        <begin position="22"/>
        <end position="171"/>
    </location>
</feature>
<dbReference type="EMBL" id="AP026866">
    <property type="protein sequence ID" value="BDS07727.1"/>
    <property type="molecule type" value="Genomic_DNA"/>
</dbReference>
<keyword evidence="1 2" id="KW-0732">Signal</keyword>
<reference evidence="4" key="1">
    <citation type="submission" date="2024-07" db="EMBL/GenBank/DDBJ databases">
        <title>Complete genome sequence of Verrucomicrobiaceae bacterium NT6N.</title>
        <authorList>
            <person name="Huang C."/>
            <person name="Takami H."/>
            <person name="Hamasaki K."/>
        </authorList>
    </citation>
    <scope>NUCLEOTIDE SEQUENCE</scope>
    <source>
        <strain evidence="4">NT6N</strain>
    </source>
</reference>
<evidence type="ECO:0000256" key="1">
    <source>
        <dbReference type="ARBA" id="ARBA00022729"/>
    </source>
</evidence>
<dbReference type="PANTHER" id="PTHR15337">
    <property type="entry name" value="ANTERIOR GRADIENT PROTEIN-RELATED"/>
    <property type="match status" value="1"/>
</dbReference>
<proteinExistence type="predicted"/>
<dbReference type="InterPro" id="IPR036249">
    <property type="entry name" value="Thioredoxin-like_sf"/>
</dbReference>
<dbReference type="PANTHER" id="PTHR15337:SF11">
    <property type="entry name" value="THIOREDOXIN DOMAIN-CONTAINING PROTEIN"/>
    <property type="match status" value="1"/>
</dbReference>
<evidence type="ECO:0000259" key="3">
    <source>
        <dbReference type="PROSITE" id="PS51352"/>
    </source>
</evidence>
<dbReference type="InterPro" id="IPR051099">
    <property type="entry name" value="AGR/TXD"/>
</dbReference>
<dbReference type="SUPFAM" id="SSF52833">
    <property type="entry name" value="Thioredoxin-like"/>
    <property type="match status" value="1"/>
</dbReference>
<evidence type="ECO:0000313" key="4">
    <source>
        <dbReference type="EMBL" id="BDS07727.1"/>
    </source>
</evidence>
<dbReference type="InterPro" id="IPR013766">
    <property type="entry name" value="Thioredoxin_domain"/>
</dbReference>
<organism evidence="4">
    <name type="scientific">Oceaniferula spumae</name>
    <dbReference type="NCBI Taxonomy" id="2979115"/>
    <lineage>
        <taxon>Bacteria</taxon>
        <taxon>Pseudomonadati</taxon>
        <taxon>Verrucomicrobiota</taxon>
        <taxon>Verrucomicrobiia</taxon>
        <taxon>Verrucomicrobiales</taxon>
        <taxon>Verrucomicrobiaceae</taxon>
        <taxon>Oceaniferula</taxon>
    </lineage>
</organism>